<proteinExistence type="predicted"/>
<organism evidence="1 2">
    <name type="scientific">Paragonimus skrjabini miyazakii</name>
    <dbReference type="NCBI Taxonomy" id="59628"/>
    <lineage>
        <taxon>Eukaryota</taxon>
        <taxon>Metazoa</taxon>
        <taxon>Spiralia</taxon>
        <taxon>Lophotrochozoa</taxon>
        <taxon>Platyhelminthes</taxon>
        <taxon>Trematoda</taxon>
        <taxon>Digenea</taxon>
        <taxon>Plagiorchiida</taxon>
        <taxon>Troglotremata</taxon>
        <taxon>Troglotrematidae</taxon>
        <taxon>Paragonimus</taxon>
    </lineage>
</organism>
<evidence type="ECO:0000313" key="2">
    <source>
        <dbReference type="Proteomes" id="UP000822476"/>
    </source>
</evidence>
<dbReference type="AlphaFoldDB" id="A0A8S9Z4X4"/>
<protein>
    <submittedName>
        <fullName evidence="1">Uncharacterized protein</fullName>
    </submittedName>
</protein>
<reference evidence="1" key="1">
    <citation type="submission" date="2019-07" db="EMBL/GenBank/DDBJ databases">
        <title>Annotation for the trematode Paragonimus miyazaki's.</title>
        <authorList>
            <person name="Choi Y.-J."/>
        </authorList>
    </citation>
    <scope>NUCLEOTIDE SEQUENCE</scope>
    <source>
        <strain evidence="1">Japan</strain>
    </source>
</reference>
<evidence type="ECO:0000313" key="1">
    <source>
        <dbReference type="EMBL" id="KAF7261932.1"/>
    </source>
</evidence>
<dbReference type="EMBL" id="JTDE01000218">
    <property type="protein sequence ID" value="KAF7261932.1"/>
    <property type="molecule type" value="Genomic_DNA"/>
</dbReference>
<sequence length="154" mass="17410">MTEIACLSTRHKSTDHWSDNISVFKPIADKSEGFKLMNSCNWEILQQAHLQTTGIMGARTFGWFLLVTLFAFDIDSRETRCNRNACSICSGYNLNMATCCQFEAMHSLCEECLAKTDDSMELQVCLEEGLPSISKRRGLLGKRSLEKRRGMIGK</sequence>
<dbReference type="OrthoDB" id="6259018at2759"/>
<dbReference type="Proteomes" id="UP000822476">
    <property type="component" value="Unassembled WGS sequence"/>
</dbReference>
<gene>
    <name evidence="1" type="ORF">EG68_00855</name>
</gene>
<comment type="caution">
    <text evidence="1">The sequence shown here is derived from an EMBL/GenBank/DDBJ whole genome shotgun (WGS) entry which is preliminary data.</text>
</comment>
<accession>A0A8S9Z4X4</accession>
<name>A0A8S9Z4X4_9TREM</name>
<keyword evidence="2" id="KW-1185">Reference proteome</keyword>